<sequence>MKVLHISDSYEGGGAEAVLRDTIKVCEELGYQNEIFVSQGKTTIISYVFSIGYYEKLLEKLIDFKPDIVHLHNYYHYLSPSVLYALKKYKKRARIKIIFTAHDYHIICPNSGFQYFKDNKRFNFDYNRKESTLFRKFDHRSYAHSLLKVMQHAICYNFLNLREVIDIIISPSHFMKSTLSNYGIIKPISVIRNPVSIANTERQILLNDGSIHIVYVGRLTPEKGIVEFIKKVNHETTQAIHLHIYGAGESAEEIKSIKCREGFKILFHGFIDRDLLITEISKYHIFVLPSIWLENAPVSIVEAAEAGLPVVVPNYGGLAEMAEETLYNYKFDYEDSDLSEVITQAADKKGKNKLNNPDSFSYEMYKESIKKIYAQSFWRMTLKVKSRWENYQS</sequence>
<feature type="domain" description="Glycosyltransferase subfamily 4-like N-terminal" evidence="2">
    <location>
        <begin position="13"/>
        <end position="197"/>
    </location>
</feature>
<feature type="domain" description="Glycosyl transferase family 1" evidence="1">
    <location>
        <begin position="200"/>
        <end position="349"/>
    </location>
</feature>
<dbReference type="GO" id="GO:0016757">
    <property type="term" value="F:glycosyltransferase activity"/>
    <property type="evidence" value="ECO:0007669"/>
    <property type="project" value="InterPro"/>
</dbReference>
<protein>
    <submittedName>
        <fullName evidence="3">Glycosyltransferase WcaO</fullName>
    </submittedName>
</protein>
<dbReference type="SUPFAM" id="SSF53756">
    <property type="entry name" value="UDP-Glycosyltransferase/glycogen phosphorylase"/>
    <property type="match status" value="1"/>
</dbReference>
<keyword evidence="3" id="KW-0808">Transferase</keyword>
<dbReference type="CAZy" id="GT4">
    <property type="family name" value="Glycosyltransferase Family 4"/>
</dbReference>
<dbReference type="Pfam" id="PF00534">
    <property type="entry name" value="Glycos_transf_1"/>
    <property type="match status" value="1"/>
</dbReference>
<evidence type="ECO:0000313" key="3">
    <source>
        <dbReference type="EMBL" id="AAD21569.1"/>
    </source>
</evidence>
<dbReference type="GO" id="GO:1901135">
    <property type="term" value="P:carbohydrate derivative metabolic process"/>
    <property type="evidence" value="ECO:0007669"/>
    <property type="project" value="UniProtKB-ARBA"/>
</dbReference>
<evidence type="ECO:0000259" key="1">
    <source>
        <dbReference type="Pfam" id="PF00534"/>
    </source>
</evidence>
<reference evidence="3" key="1">
    <citation type="journal article" date="1999" name="Mol. Microbiol.">
        <title>Gene products required for surface expression of the capsular form of the group 1 K antigen in Escherichia coli (O9a:K30).</title>
        <authorList>
            <person name="Drummelsmith J."/>
            <person name="Whitfield C."/>
        </authorList>
    </citation>
    <scope>NUCLEOTIDE SEQUENCE</scope>
    <source>
        <strain evidence="3">E69</strain>
    </source>
</reference>
<dbReference type="Pfam" id="PF13439">
    <property type="entry name" value="Glyco_transf_4"/>
    <property type="match status" value="1"/>
</dbReference>
<dbReference type="InterPro" id="IPR028098">
    <property type="entry name" value="Glyco_trans_4-like_N"/>
</dbReference>
<name>Q9X4C4_ECOLX</name>
<dbReference type="PANTHER" id="PTHR12526">
    <property type="entry name" value="GLYCOSYLTRANSFERASE"/>
    <property type="match status" value="1"/>
</dbReference>
<dbReference type="Gene3D" id="3.40.50.2000">
    <property type="entry name" value="Glycogen Phosphorylase B"/>
    <property type="match status" value="2"/>
</dbReference>
<evidence type="ECO:0000259" key="2">
    <source>
        <dbReference type="Pfam" id="PF13439"/>
    </source>
</evidence>
<dbReference type="RefSeq" id="WP_044072784.1">
    <property type="nucleotide sequence ID" value="NZ_CAJZOA010000074.1"/>
</dbReference>
<gene>
    <name evidence="3" type="primary">wcaO</name>
</gene>
<dbReference type="InterPro" id="IPR001296">
    <property type="entry name" value="Glyco_trans_1"/>
</dbReference>
<dbReference type="EMBL" id="AF104912">
    <property type="protein sequence ID" value="AAD21569.1"/>
    <property type="molecule type" value="Genomic_DNA"/>
</dbReference>
<dbReference type="AlphaFoldDB" id="Q9X4C4"/>
<organism evidence="3">
    <name type="scientific">Escherichia coli</name>
    <dbReference type="NCBI Taxonomy" id="562"/>
    <lineage>
        <taxon>Bacteria</taxon>
        <taxon>Pseudomonadati</taxon>
        <taxon>Pseudomonadota</taxon>
        <taxon>Gammaproteobacteria</taxon>
        <taxon>Enterobacterales</taxon>
        <taxon>Enterobacteriaceae</taxon>
        <taxon>Escherichia</taxon>
    </lineage>
</organism>
<proteinExistence type="predicted"/>
<reference evidence="3" key="2">
    <citation type="submission" date="2015-12" db="EMBL/GenBank/DDBJ databases">
        <authorList>
            <person name="Shamseldin A."/>
            <person name="Moawad H."/>
            <person name="Abd El-Rahim W.M."/>
            <person name="Sadowsky M.J."/>
        </authorList>
    </citation>
    <scope>NUCLEOTIDE SEQUENCE</scope>
    <source>
        <strain evidence="3">E69</strain>
    </source>
</reference>
<accession>Q9X4C4</accession>